<evidence type="ECO:0000259" key="8">
    <source>
        <dbReference type="Pfam" id="PF00590"/>
    </source>
</evidence>
<keyword evidence="4 9" id="KW-0489">Methyltransferase</keyword>
<dbReference type="OrthoDB" id="9804789at2"/>
<dbReference type="Proteomes" id="UP000036923">
    <property type="component" value="Unassembled WGS sequence"/>
</dbReference>
<evidence type="ECO:0000256" key="5">
    <source>
        <dbReference type="ARBA" id="ARBA00022679"/>
    </source>
</evidence>
<dbReference type="PIRSF" id="PIRSF036427">
    <property type="entry name" value="Precrrn-2_mtase"/>
    <property type="match status" value="1"/>
</dbReference>
<name>A0A0L6JQ92_9FIRM</name>
<dbReference type="NCBIfam" id="TIGR01467">
    <property type="entry name" value="cobI_cbiL"/>
    <property type="match status" value="1"/>
</dbReference>
<dbReference type="PATRIC" id="fig|398512.5.peg.3440"/>
<dbReference type="eggNOG" id="COG2243">
    <property type="taxonomic scope" value="Bacteria"/>
</dbReference>
<comment type="caution">
    <text evidence="9">The sequence shown here is derived from an EMBL/GenBank/DDBJ whole genome shotgun (WGS) entry which is preliminary data.</text>
</comment>
<keyword evidence="10" id="KW-1185">Reference proteome</keyword>
<dbReference type="UniPathway" id="UPA00148"/>
<dbReference type="CDD" id="cd11645">
    <property type="entry name" value="Precorrin_2_C20_MT"/>
    <property type="match status" value="1"/>
</dbReference>
<keyword evidence="3" id="KW-0169">Cobalamin biosynthesis</keyword>
<reference evidence="10" key="1">
    <citation type="submission" date="2015-07" db="EMBL/GenBank/DDBJ databases">
        <title>Near-Complete Genome Sequence of the Cellulolytic Bacterium Bacteroides (Pseudobacteroides) cellulosolvens ATCC 35603.</title>
        <authorList>
            <person name="Dassa B."/>
            <person name="Utturkar S.M."/>
            <person name="Klingeman D.M."/>
            <person name="Hurt R.A."/>
            <person name="Keller M."/>
            <person name="Xu J."/>
            <person name="Reddy Y.H.K."/>
            <person name="Borovok I."/>
            <person name="Grinberg I.R."/>
            <person name="Lamed R."/>
            <person name="Zhivin O."/>
            <person name="Bayer E.A."/>
            <person name="Brown S.D."/>
        </authorList>
    </citation>
    <scope>NUCLEOTIDE SEQUENCE [LARGE SCALE GENOMIC DNA]</scope>
    <source>
        <strain evidence="10">DSM 2933</strain>
    </source>
</reference>
<organism evidence="9 10">
    <name type="scientific">Pseudobacteroides cellulosolvens ATCC 35603 = DSM 2933</name>
    <dbReference type="NCBI Taxonomy" id="398512"/>
    <lineage>
        <taxon>Bacteria</taxon>
        <taxon>Bacillati</taxon>
        <taxon>Bacillota</taxon>
        <taxon>Clostridia</taxon>
        <taxon>Eubacteriales</taxon>
        <taxon>Oscillospiraceae</taxon>
        <taxon>Pseudobacteroides</taxon>
    </lineage>
</organism>
<dbReference type="STRING" id="398512.Bccel_3282"/>
<dbReference type="Gene3D" id="3.30.950.10">
    <property type="entry name" value="Methyltransferase, Cobalt-precorrin-4 Transmethylase, Domain 2"/>
    <property type="match status" value="1"/>
</dbReference>
<dbReference type="SUPFAM" id="SSF53790">
    <property type="entry name" value="Tetrapyrrole methylase"/>
    <property type="match status" value="1"/>
</dbReference>
<dbReference type="InterPro" id="IPR014777">
    <property type="entry name" value="4pyrrole_Mease_sub1"/>
</dbReference>
<dbReference type="PANTHER" id="PTHR43467">
    <property type="entry name" value="COBALT-PRECORRIN-2 C(20)-METHYLTRANSFERASE"/>
    <property type="match status" value="1"/>
</dbReference>
<dbReference type="InterPro" id="IPR014776">
    <property type="entry name" value="4pyrrole_Mease_sub2"/>
</dbReference>
<keyword evidence="5 9" id="KW-0808">Transferase</keyword>
<dbReference type="InterPro" id="IPR000878">
    <property type="entry name" value="4pyrrol_Mease"/>
</dbReference>
<dbReference type="Pfam" id="PF00590">
    <property type="entry name" value="TP_methylase"/>
    <property type="match status" value="1"/>
</dbReference>
<protein>
    <submittedName>
        <fullName evidence="9">Precorrin-2 C20-methyltransferase</fullName>
        <ecNumber evidence="9">2.1.1.151</ecNumber>
    </submittedName>
</protein>
<proteinExistence type="inferred from homology"/>
<dbReference type="InterPro" id="IPR006364">
    <property type="entry name" value="CobI/CbiL/CobIJ_dom"/>
</dbReference>
<sequence length="235" mass="25682">MKGKLYGIGVGPGDPELITIKAKKILDRVQCLAVPKTSIEKASQALTIAKGIINCEKEILELIFPMSFDDKVLDESWNLAVQQVSMKLDSGIDVGFITLGDPTVYSTYIYLHKAIKEKGYDTEIIPGVTSFCASAARAGLSLGENRETIAVVPSAYECSDLDNILDSFDNIVLMKISKNMEKLKKKLNQKGLSQKAVVVSKCGMDDEMISLGIDELDEEGLSYFSTMIIKKSGVK</sequence>
<dbReference type="Gene3D" id="3.40.1010.10">
    <property type="entry name" value="Cobalt-precorrin-4 Transmethylase, Domain 1"/>
    <property type="match status" value="1"/>
</dbReference>
<dbReference type="InterPro" id="IPR012382">
    <property type="entry name" value="CobI/CbiL"/>
</dbReference>
<comment type="pathway">
    <text evidence="1">Cofactor biosynthesis; adenosylcobalamin biosynthesis.</text>
</comment>
<feature type="domain" description="Tetrapyrrole methylase" evidence="8">
    <location>
        <begin position="4"/>
        <end position="209"/>
    </location>
</feature>
<evidence type="ECO:0000256" key="2">
    <source>
        <dbReference type="ARBA" id="ARBA00005879"/>
    </source>
</evidence>
<accession>A0A0L6JQ92</accession>
<evidence type="ECO:0000256" key="6">
    <source>
        <dbReference type="ARBA" id="ARBA00022691"/>
    </source>
</evidence>
<dbReference type="InterPro" id="IPR035996">
    <property type="entry name" value="4pyrrol_Methylase_sf"/>
</dbReference>
<dbReference type="EMBL" id="LGTC01000001">
    <property type="protein sequence ID" value="KNY28011.1"/>
    <property type="molecule type" value="Genomic_DNA"/>
</dbReference>
<dbReference type="GO" id="GO:0032259">
    <property type="term" value="P:methylation"/>
    <property type="evidence" value="ECO:0007669"/>
    <property type="project" value="UniProtKB-KW"/>
</dbReference>
<keyword evidence="6" id="KW-0949">S-adenosyl-L-methionine</keyword>
<evidence type="ECO:0000256" key="3">
    <source>
        <dbReference type="ARBA" id="ARBA00022573"/>
    </source>
</evidence>
<dbReference type="EC" id="2.1.1.151" evidence="9"/>
<evidence type="ECO:0000256" key="4">
    <source>
        <dbReference type="ARBA" id="ARBA00022603"/>
    </source>
</evidence>
<dbReference type="GO" id="GO:0009236">
    <property type="term" value="P:cobalamin biosynthetic process"/>
    <property type="evidence" value="ECO:0007669"/>
    <property type="project" value="UniProtKB-UniRule"/>
</dbReference>
<evidence type="ECO:0000313" key="10">
    <source>
        <dbReference type="Proteomes" id="UP000036923"/>
    </source>
</evidence>
<comment type="similarity">
    <text evidence="2 7">Belongs to the precorrin methyltransferase family.</text>
</comment>
<dbReference type="PANTHER" id="PTHR43467:SF2">
    <property type="entry name" value="COBALT-PRECORRIN-2 C(20)-METHYLTRANSFERASE"/>
    <property type="match status" value="1"/>
</dbReference>
<dbReference type="RefSeq" id="WP_036939067.1">
    <property type="nucleotide sequence ID" value="NZ_JQKC01000008.1"/>
</dbReference>
<gene>
    <name evidence="9" type="ORF">Bccel_3282</name>
</gene>
<evidence type="ECO:0000313" key="9">
    <source>
        <dbReference type="EMBL" id="KNY28011.1"/>
    </source>
</evidence>
<dbReference type="AlphaFoldDB" id="A0A0L6JQ92"/>
<evidence type="ECO:0000256" key="7">
    <source>
        <dbReference type="PIRNR" id="PIRNR036427"/>
    </source>
</evidence>
<dbReference type="GO" id="GO:0043781">
    <property type="term" value="F:cobalt-factor II C20-methyltransferase activity"/>
    <property type="evidence" value="ECO:0007669"/>
    <property type="project" value="UniProtKB-EC"/>
</dbReference>
<evidence type="ECO:0000256" key="1">
    <source>
        <dbReference type="ARBA" id="ARBA00004953"/>
    </source>
</evidence>
<dbReference type="GO" id="GO:0030788">
    <property type="term" value="F:precorrin-2 C20-methyltransferase activity"/>
    <property type="evidence" value="ECO:0007669"/>
    <property type="project" value="InterPro"/>
</dbReference>